<dbReference type="OrthoDB" id="10514006at2759"/>
<keyword evidence="1" id="KW-0732">Signal</keyword>
<dbReference type="AlphaFoldDB" id="A0A433UAM7"/>
<evidence type="ECO:0000313" key="2">
    <source>
        <dbReference type="EMBL" id="RUS90858.1"/>
    </source>
</evidence>
<feature type="chain" id="PRO_5019021154" description="Ig-like domain-containing protein" evidence="1">
    <location>
        <begin position="25"/>
        <end position="507"/>
    </location>
</feature>
<evidence type="ECO:0008006" key="4">
    <source>
        <dbReference type="Google" id="ProtNLM"/>
    </source>
</evidence>
<comment type="caution">
    <text evidence="2">The sequence shown here is derived from an EMBL/GenBank/DDBJ whole genome shotgun (WGS) entry which is preliminary data.</text>
</comment>
<dbReference type="EMBL" id="RQTK01000023">
    <property type="protein sequence ID" value="RUS90858.1"/>
    <property type="molecule type" value="Genomic_DNA"/>
</dbReference>
<keyword evidence="3" id="KW-1185">Reference proteome</keyword>
<dbReference type="Proteomes" id="UP000271974">
    <property type="component" value="Unassembled WGS sequence"/>
</dbReference>
<organism evidence="2 3">
    <name type="scientific">Elysia chlorotica</name>
    <name type="common">Eastern emerald elysia</name>
    <name type="synonym">Sea slug</name>
    <dbReference type="NCBI Taxonomy" id="188477"/>
    <lineage>
        <taxon>Eukaryota</taxon>
        <taxon>Metazoa</taxon>
        <taxon>Spiralia</taxon>
        <taxon>Lophotrochozoa</taxon>
        <taxon>Mollusca</taxon>
        <taxon>Gastropoda</taxon>
        <taxon>Heterobranchia</taxon>
        <taxon>Euthyneura</taxon>
        <taxon>Panpulmonata</taxon>
        <taxon>Sacoglossa</taxon>
        <taxon>Placobranchoidea</taxon>
        <taxon>Plakobranchidae</taxon>
        <taxon>Elysia</taxon>
    </lineage>
</organism>
<evidence type="ECO:0000313" key="3">
    <source>
        <dbReference type="Proteomes" id="UP000271974"/>
    </source>
</evidence>
<feature type="signal peptide" evidence="1">
    <location>
        <begin position="1"/>
        <end position="24"/>
    </location>
</feature>
<proteinExistence type="predicted"/>
<sequence length="507" mass="56991">MVISLVSSWTIVILVCAGSELSSAYYGSSDYGVRNRLSNLDKKMDMLINEVNRLSESTSSAGDKKPSISLLTLVSVERSSSPEGNRFTLTVNSNDKQLYYIVFVENDNIVLASGVESSEGPVTVSFTCDGTCKTRGYVQVLFTNKSKSHDVTLTLNNQGNETRYQDRFTMPQLEVEHSGDLVYYPGRDVRVKISASYGEDKGFSNVQFSPLVGKLGAGQFYIRYERELVKESEKKYFFETQESLVTISTSKANVSGYLQIRVDFTDSDADLVKEIEVQKSIILRPRNQEGPYPVDYIKFKGIDGPYRHVNCEIGTSCTLSCSAVGNIVHMQVNRSPVKWEEMLRNLEPEEIDWEPVQDVSEMIFDYSRTVKWTLQATPDSPDLMFQCVAFTDTANATLLKEVVLFSEDLFIDRNRSGIDVESDETNPGMRNVTVTCTIMGRPAHHAYLELHFSSGMNRHASVITESISALESVASTTMEIHESDGFNGATCYSHSMYRHDQYHMDWP</sequence>
<protein>
    <recommendedName>
        <fullName evidence="4">Ig-like domain-containing protein</fullName>
    </recommendedName>
</protein>
<accession>A0A433UAM7</accession>
<reference evidence="2 3" key="1">
    <citation type="submission" date="2019-01" db="EMBL/GenBank/DDBJ databases">
        <title>A draft genome assembly of the solar-powered sea slug Elysia chlorotica.</title>
        <authorList>
            <person name="Cai H."/>
            <person name="Li Q."/>
            <person name="Fang X."/>
            <person name="Li J."/>
            <person name="Curtis N.E."/>
            <person name="Altenburger A."/>
            <person name="Shibata T."/>
            <person name="Feng M."/>
            <person name="Maeda T."/>
            <person name="Schwartz J.A."/>
            <person name="Shigenobu S."/>
            <person name="Lundholm N."/>
            <person name="Nishiyama T."/>
            <person name="Yang H."/>
            <person name="Hasebe M."/>
            <person name="Li S."/>
            <person name="Pierce S.K."/>
            <person name="Wang J."/>
        </authorList>
    </citation>
    <scope>NUCLEOTIDE SEQUENCE [LARGE SCALE GENOMIC DNA]</scope>
    <source>
        <strain evidence="2">EC2010</strain>
        <tissue evidence="2">Whole organism of an adult</tissue>
    </source>
</reference>
<name>A0A433UAM7_ELYCH</name>
<evidence type="ECO:0000256" key="1">
    <source>
        <dbReference type="SAM" id="SignalP"/>
    </source>
</evidence>
<gene>
    <name evidence="2" type="ORF">EGW08_001365</name>
</gene>